<dbReference type="Proteomes" id="UP001595705">
    <property type="component" value="Unassembled WGS sequence"/>
</dbReference>
<dbReference type="NCBIfam" id="TIGR02532">
    <property type="entry name" value="IV_pilin_GFxxxE"/>
    <property type="match status" value="1"/>
</dbReference>
<evidence type="ECO:0000313" key="13">
    <source>
        <dbReference type="EMBL" id="MFC3717290.1"/>
    </source>
</evidence>
<dbReference type="InterPro" id="IPR002416">
    <property type="entry name" value="T2SS_protein-GspH"/>
</dbReference>
<dbReference type="Pfam" id="PF07963">
    <property type="entry name" value="N_methyl"/>
    <property type="match status" value="1"/>
</dbReference>
<gene>
    <name evidence="13" type="ORF">ACFONC_14155</name>
</gene>
<dbReference type="InterPro" id="IPR045584">
    <property type="entry name" value="Pilin-like"/>
</dbReference>
<evidence type="ECO:0000256" key="9">
    <source>
        <dbReference type="ARBA" id="ARBA00025772"/>
    </source>
</evidence>
<comment type="similarity">
    <text evidence="9">Belongs to the GSP H family.</text>
</comment>
<dbReference type="PRINTS" id="PR00885">
    <property type="entry name" value="BCTERIALGSPH"/>
</dbReference>
<evidence type="ECO:0000259" key="12">
    <source>
        <dbReference type="Pfam" id="PF12019"/>
    </source>
</evidence>
<keyword evidence="4" id="KW-0488">Methylation</keyword>
<dbReference type="Pfam" id="PF12019">
    <property type="entry name" value="GspH"/>
    <property type="match status" value="1"/>
</dbReference>
<feature type="domain" description="General secretion pathway GspH" evidence="12">
    <location>
        <begin position="64"/>
        <end position="165"/>
    </location>
</feature>
<keyword evidence="7 11" id="KW-1133">Transmembrane helix</keyword>
<dbReference type="RefSeq" id="WP_386745110.1">
    <property type="nucleotide sequence ID" value="NZ_JBHRYA010000009.1"/>
</dbReference>
<evidence type="ECO:0000313" key="14">
    <source>
        <dbReference type="Proteomes" id="UP001595705"/>
    </source>
</evidence>
<dbReference type="Gene3D" id="3.55.40.10">
    <property type="entry name" value="minor pseudopilin epsh domain"/>
    <property type="match status" value="1"/>
</dbReference>
<evidence type="ECO:0000256" key="4">
    <source>
        <dbReference type="ARBA" id="ARBA00022481"/>
    </source>
</evidence>
<name>A0ABV7XP45_9GAMM</name>
<dbReference type="InterPro" id="IPR012902">
    <property type="entry name" value="N_methyl_site"/>
</dbReference>
<dbReference type="SUPFAM" id="SSF54523">
    <property type="entry name" value="Pili subunits"/>
    <property type="match status" value="1"/>
</dbReference>
<organism evidence="13 14">
    <name type="scientific">Luteimonas soli</name>
    <dbReference type="NCBI Taxonomy" id="1648966"/>
    <lineage>
        <taxon>Bacteria</taxon>
        <taxon>Pseudomonadati</taxon>
        <taxon>Pseudomonadota</taxon>
        <taxon>Gammaproteobacteria</taxon>
        <taxon>Lysobacterales</taxon>
        <taxon>Lysobacteraceae</taxon>
        <taxon>Luteimonas</taxon>
    </lineage>
</organism>
<evidence type="ECO:0000256" key="8">
    <source>
        <dbReference type="ARBA" id="ARBA00023136"/>
    </source>
</evidence>
<keyword evidence="14" id="KW-1185">Reference proteome</keyword>
<sequence>MRDCRGFGPATQHSCAAFSRPGGSAAKAAGFTLVELMVVLVIVGLMGAAVVLTAPDDSRTLVREADTFAARLVHAGEEAILTARVVQVTVDAHGYAFARQSFGQWQALDEGPFEPVAWAEGTTPMLDGRQVQASFRFEPTGGSAEQRVLLARNGRQVEVAVGASGKVRVHVPR</sequence>
<comment type="subcellular location">
    <subcellularLocation>
        <location evidence="1">Cell inner membrane</location>
        <topology evidence="1">Single-pass membrane protein</topology>
    </subcellularLocation>
</comment>
<feature type="transmembrane region" description="Helical" evidence="11">
    <location>
        <begin position="28"/>
        <end position="54"/>
    </location>
</feature>
<evidence type="ECO:0000256" key="7">
    <source>
        <dbReference type="ARBA" id="ARBA00022989"/>
    </source>
</evidence>
<evidence type="ECO:0000256" key="2">
    <source>
        <dbReference type="ARBA" id="ARBA00021549"/>
    </source>
</evidence>
<accession>A0ABV7XP45</accession>
<evidence type="ECO:0000256" key="3">
    <source>
        <dbReference type="ARBA" id="ARBA00022475"/>
    </source>
</evidence>
<comment type="caution">
    <text evidence="13">The sequence shown here is derived from an EMBL/GenBank/DDBJ whole genome shotgun (WGS) entry which is preliminary data.</text>
</comment>
<keyword evidence="6 11" id="KW-0812">Transmembrane</keyword>
<keyword evidence="8 11" id="KW-0472">Membrane</keyword>
<evidence type="ECO:0000256" key="10">
    <source>
        <dbReference type="ARBA" id="ARBA00030775"/>
    </source>
</evidence>
<evidence type="ECO:0000256" key="1">
    <source>
        <dbReference type="ARBA" id="ARBA00004377"/>
    </source>
</evidence>
<keyword evidence="3" id="KW-1003">Cell membrane</keyword>
<evidence type="ECO:0000256" key="6">
    <source>
        <dbReference type="ARBA" id="ARBA00022692"/>
    </source>
</evidence>
<reference evidence="14" key="1">
    <citation type="journal article" date="2019" name="Int. J. Syst. Evol. Microbiol.">
        <title>The Global Catalogue of Microorganisms (GCM) 10K type strain sequencing project: providing services to taxonomists for standard genome sequencing and annotation.</title>
        <authorList>
            <consortium name="The Broad Institute Genomics Platform"/>
            <consortium name="The Broad Institute Genome Sequencing Center for Infectious Disease"/>
            <person name="Wu L."/>
            <person name="Ma J."/>
        </authorList>
    </citation>
    <scope>NUCLEOTIDE SEQUENCE [LARGE SCALE GENOMIC DNA]</scope>
    <source>
        <strain evidence="14">KCTC 42441</strain>
    </source>
</reference>
<proteinExistence type="inferred from homology"/>
<dbReference type="PROSITE" id="PS00409">
    <property type="entry name" value="PROKAR_NTER_METHYL"/>
    <property type="match status" value="1"/>
</dbReference>
<dbReference type="EMBL" id="JBHRYA010000009">
    <property type="protein sequence ID" value="MFC3717290.1"/>
    <property type="molecule type" value="Genomic_DNA"/>
</dbReference>
<evidence type="ECO:0000256" key="5">
    <source>
        <dbReference type="ARBA" id="ARBA00022519"/>
    </source>
</evidence>
<keyword evidence="5" id="KW-0997">Cell inner membrane</keyword>
<dbReference type="InterPro" id="IPR022346">
    <property type="entry name" value="T2SS_GspH"/>
</dbReference>
<evidence type="ECO:0000256" key="11">
    <source>
        <dbReference type="SAM" id="Phobius"/>
    </source>
</evidence>
<protein>
    <recommendedName>
        <fullName evidence="2">Type II secretion system protein H</fullName>
    </recommendedName>
    <alternativeName>
        <fullName evidence="10">General secretion pathway protein H</fullName>
    </alternativeName>
</protein>